<dbReference type="Pfam" id="PF13456">
    <property type="entry name" value="RVT_3"/>
    <property type="match status" value="1"/>
</dbReference>
<dbReference type="GO" id="GO:0003676">
    <property type="term" value="F:nucleic acid binding"/>
    <property type="evidence" value="ECO:0007669"/>
    <property type="project" value="InterPro"/>
</dbReference>
<evidence type="ECO:0000313" key="4">
    <source>
        <dbReference type="Proteomes" id="UP000823749"/>
    </source>
</evidence>
<evidence type="ECO:0000313" key="3">
    <source>
        <dbReference type="EMBL" id="KAG5542141.1"/>
    </source>
</evidence>
<dbReference type="Gene3D" id="3.30.420.10">
    <property type="entry name" value="Ribonuclease H-like superfamily/Ribonuclease H"/>
    <property type="match status" value="1"/>
</dbReference>
<dbReference type="InterPro" id="IPR002156">
    <property type="entry name" value="RNaseH_domain"/>
</dbReference>
<dbReference type="GO" id="GO:0004523">
    <property type="term" value="F:RNA-DNA hybrid ribonuclease activity"/>
    <property type="evidence" value="ECO:0007669"/>
    <property type="project" value="InterPro"/>
</dbReference>
<dbReference type="PANTHER" id="PTHR47340">
    <property type="entry name" value="DUPLICATED HOMEODOMAIN-LIKE SUPERFAMILY PROTEIN"/>
    <property type="match status" value="1"/>
</dbReference>
<keyword evidence="4" id="KW-1185">Reference proteome</keyword>
<organism evidence="3 4">
    <name type="scientific">Rhododendron griersonianum</name>
    <dbReference type="NCBI Taxonomy" id="479676"/>
    <lineage>
        <taxon>Eukaryota</taxon>
        <taxon>Viridiplantae</taxon>
        <taxon>Streptophyta</taxon>
        <taxon>Embryophyta</taxon>
        <taxon>Tracheophyta</taxon>
        <taxon>Spermatophyta</taxon>
        <taxon>Magnoliopsida</taxon>
        <taxon>eudicotyledons</taxon>
        <taxon>Gunneridae</taxon>
        <taxon>Pentapetalae</taxon>
        <taxon>asterids</taxon>
        <taxon>Ericales</taxon>
        <taxon>Ericaceae</taxon>
        <taxon>Ericoideae</taxon>
        <taxon>Rhodoreae</taxon>
        <taxon>Rhododendron</taxon>
    </lineage>
</organism>
<gene>
    <name evidence="3" type="ORF">RHGRI_021861</name>
</gene>
<evidence type="ECO:0000256" key="1">
    <source>
        <dbReference type="SAM" id="Coils"/>
    </source>
</evidence>
<feature type="coiled-coil region" evidence="1">
    <location>
        <begin position="161"/>
        <end position="188"/>
    </location>
</feature>
<dbReference type="InterPro" id="IPR044730">
    <property type="entry name" value="RNase_H-like_dom_plant"/>
</dbReference>
<dbReference type="AlphaFoldDB" id="A0AAV6JLQ4"/>
<dbReference type="InterPro" id="IPR036397">
    <property type="entry name" value="RNaseH_sf"/>
</dbReference>
<feature type="domain" description="RNase H type-1" evidence="2">
    <location>
        <begin position="560"/>
        <end position="681"/>
    </location>
</feature>
<reference evidence="3" key="1">
    <citation type="submission" date="2020-08" db="EMBL/GenBank/DDBJ databases">
        <title>Plant Genome Project.</title>
        <authorList>
            <person name="Zhang R.-G."/>
        </authorList>
    </citation>
    <scope>NUCLEOTIDE SEQUENCE</scope>
    <source>
        <strain evidence="3">WSP0</strain>
        <tissue evidence="3">Leaf</tissue>
    </source>
</reference>
<dbReference type="InterPro" id="IPR012337">
    <property type="entry name" value="RNaseH-like_sf"/>
</dbReference>
<sequence>MEKAAVLRSLHRSMCLRSIVSSSSTVIHRYHRHPPSPPSTTVRDPCIPQLPSTTMTTVNHFPLYPSPLLPYSPKRLPSGAEDKSFVKATSVDNDTSNLCVSPNLPCQTHLDGRDFNSENLELSPISTLSSSISELLQTYAPGSVGSSFARSTVINKLLVWMGNISKELEVTESEIEALEIELKSLITETGKSCPCPAASSSLLGECVAKPCEELVAATNIIPRPSSLLLDSSGDMIVERADGGLVDKRGQAGDEDVDSPGTATSKFVGLLSSTKGAAMSDPVICGDVNSSKLGNFEMKCSLRGSNEETTCCASSSEVGYQLIASKSSAPQVGMSSQCYSDDMLYDQIVASNKGSASRASEVLDKLLPSRTRSFCSWASNAMIQEKFVKRKRFLKFRERVITLLFRAMQHLWKEDMRLLSIKKNQAKSQKRSELILCTQNGSYQKHRSSICSRFASPGSSAWVRGFCSESTDPRIREIFETKHLEFLEKIYERQTGNEINEVSMKKYLDIFLKLCRLEFPHFLRWIEDVGLRVSTGSHLENRKPVGRIAWLRPPIGFVKVNVDGSYIEGQEGCNGGGGIAIRDCYGAVKRVFSVSFQGIKNSYHAELEALHLASFLSIRFSHKNVIFESDRLEMIRAIKSGEDIPNDFFEEFLALPFHLLDDYEASYIPREGNIVADILANGAGKKNLWNKRAKVLKLALEQSRRDLQRLPYYRIDN</sequence>
<dbReference type="EMBL" id="JACTNZ010000007">
    <property type="protein sequence ID" value="KAG5542141.1"/>
    <property type="molecule type" value="Genomic_DNA"/>
</dbReference>
<evidence type="ECO:0000259" key="2">
    <source>
        <dbReference type="Pfam" id="PF13456"/>
    </source>
</evidence>
<dbReference type="Proteomes" id="UP000823749">
    <property type="component" value="Chromosome 7"/>
</dbReference>
<dbReference type="PANTHER" id="PTHR47340:SF1">
    <property type="entry name" value="DUPLICATED HOMEODOMAIN-LIKE SUPERFAMILY PROTEIN"/>
    <property type="match status" value="1"/>
</dbReference>
<keyword evidence="1" id="KW-0175">Coiled coil</keyword>
<dbReference type="SUPFAM" id="SSF53098">
    <property type="entry name" value="Ribonuclease H-like"/>
    <property type="match status" value="1"/>
</dbReference>
<name>A0AAV6JLQ4_9ERIC</name>
<proteinExistence type="predicted"/>
<protein>
    <recommendedName>
        <fullName evidence="2">RNase H type-1 domain-containing protein</fullName>
    </recommendedName>
</protein>
<accession>A0AAV6JLQ4</accession>
<dbReference type="CDD" id="cd06222">
    <property type="entry name" value="RNase_H_like"/>
    <property type="match status" value="1"/>
</dbReference>
<comment type="caution">
    <text evidence="3">The sequence shown here is derived from an EMBL/GenBank/DDBJ whole genome shotgun (WGS) entry which is preliminary data.</text>
</comment>